<dbReference type="InterPro" id="IPR005517">
    <property type="entry name" value="Transl_elong_EFG/EF2_IV"/>
</dbReference>
<dbReference type="Pfam" id="PF00009">
    <property type="entry name" value="GTP_EFTU"/>
    <property type="match status" value="1"/>
</dbReference>
<keyword evidence="7" id="KW-0539">Nucleus</keyword>
<evidence type="ECO:0000256" key="3">
    <source>
        <dbReference type="ARBA" id="ARBA00022664"/>
    </source>
</evidence>
<evidence type="ECO:0000256" key="7">
    <source>
        <dbReference type="ARBA" id="ARBA00023242"/>
    </source>
</evidence>
<evidence type="ECO:0000313" key="10">
    <source>
        <dbReference type="EMBL" id="CAE0365083.1"/>
    </source>
</evidence>
<dbReference type="CDD" id="cd01683">
    <property type="entry name" value="EF2_IV_snRNP"/>
    <property type="match status" value="1"/>
</dbReference>
<evidence type="ECO:0000256" key="2">
    <source>
        <dbReference type="ARBA" id="ARBA00004229"/>
    </source>
</evidence>
<dbReference type="SUPFAM" id="SSF52540">
    <property type="entry name" value="P-loop containing nucleoside triphosphate hydrolases"/>
    <property type="match status" value="1"/>
</dbReference>
<comment type="subcellular location">
    <subcellularLocation>
        <location evidence="1">Nucleus</location>
    </subcellularLocation>
    <subcellularLocation>
        <location evidence="2">Plastid</location>
        <location evidence="2">Chloroplast</location>
    </subcellularLocation>
</comment>
<dbReference type="FunFam" id="2.40.30.10:FF:000029">
    <property type="entry name" value="116 kDa U5 small nuclear ribonucleoprotein component"/>
    <property type="match status" value="1"/>
</dbReference>
<dbReference type="GO" id="GO:0030623">
    <property type="term" value="F:U5 snRNA binding"/>
    <property type="evidence" value="ECO:0007669"/>
    <property type="project" value="TreeGrafter"/>
</dbReference>
<dbReference type="FunFam" id="3.30.70.240:FF:000004">
    <property type="entry name" value="116 kDa U5 small nuclear ribonucleoprotein"/>
    <property type="match status" value="1"/>
</dbReference>
<protein>
    <recommendedName>
        <fullName evidence="11">Tr-type G domain-containing protein</fullName>
    </recommendedName>
</protein>
<dbReference type="InterPro" id="IPR004161">
    <property type="entry name" value="EFTu-like_2"/>
</dbReference>
<dbReference type="InterPro" id="IPR035655">
    <property type="entry name" value="U5-116kDa_C"/>
</dbReference>
<dbReference type="CDD" id="cd04090">
    <property type="entry name" value="EF2_II_snRNP"/>
    <property type="match status" value="1"/>
</dbReference>
<evidence type="ECO:0000256" key="1">
    <source>
        <dbReference type="ARBA" id="ARBA00004123"/>
    </source>
</evidence>
<dbReference type="InterPro" id="IPR020568">
    <property type="entry name" value="Ribosomal_Su5_D2-typ_SF"/>
</dbReference>
<dbReference type="SUPFAM" id="SSF54211">
    <property type="entry name" value="Ribosomal protein S5 domain 2-like"/>
    <property type="match status" value="1"/>
</dbReference>
<dbReference type="EMBL" id="HBIJ01008249">
    <property type="protein sequence ID" value="CAE0365083.1"/>
    <property type="molecule type" value="Transcribed_RNA"/>
</dbReference>
<evidence type="ECO:0000256" key="5">
    <source>
        <dbReference type="ARBA" id="ARBA00023134"/>
    </source>
</evidence>
<dbReference type="InterPro" id="IPR035647">
    <property type="entry name" value="EFG_III/V"/>
</dbReference>
<dbReference type="SMART" id="SM00889">
    <property type="entry name" value="EFG_IV"/>
    <property type="match status" value="1"/>
</dbReference>
<dbReference type="Pfam" id="PF00679">
    <property type="entry name" value="EFG_C"/>
    <property type="match status" value="1"/>
</dbReference>
<dbReference type="GO" id="GO:0003924">
    <property type="term" value="F:GTPase activity"/>
    <property type="evidence" value="ECO:0007669"/>
    <property type="project" value="InterPro"/>
</dbReference>
<dbReference type="GO" id="GO:0000398">
    <property type="term" value="P:mRNA splicing, via spliceosome"/>
    <property type="evidence" value="ECO:0007669"/>
    <property type="project" value="TreeGrafter"/>
</dbReference>
<dbReference type="Gene3D" id="3.30.70.240">
    <property type="match status" value="1"/>
</dbReference>
<evidence type="ECO:0000259" key="9">
    <source>
        <dbReference type="SMART" id="SM00889"/>
    </source>
</evidence>
<evidence type="ECO:0000259" key="8">
    <source>
        <dbReference type="SMART" id="SM00838"/>
    </source>
</evidence>
<dbReference type="FunFam" id="3.30.230.10:FF:000009">
    <property type="entry name" value="116 kDa U5 small nuclear ribonucleoprotein component"/>
    <property type="match status" value="1"/>
</dbReference>
<dbReference type="Pfam" id="PF16004">
    <property type="entry name" value="EFTUD2"/>
    <property type="match status" value="1"/>
</dbReference>
<evidence type="ECO:0000256" key="4">
    <source>
        <dbReference type="ARBA" id="ARBA00022741"/>
    </source>
</evidence>
<dbReference type="Gene3D" id="2.40.30.10">
    <property type="entry name" value="Translation factors"/>
    <property type="match status" value="1"/>
</dbReference>
<dbReference type="FunFam" id="3.40.50.300:FF:000646">
    <property type="entry name" value="U5 small nuclear ribonucleoprotein component"/>
    <property type="match status" value="1"/>
</dbReference>
<dbReference type="AlphaFoldDB" id="A0A7S3NFY3"/>
<keyword evidence="5" id="KW-0342">GTP-binding</keyword>
<dbReference type="Gene3D" id="3.30.230.10">
    <property type="match status" value="1"/>
</dbReference>
<dbReference type="GO" id="GO:0071007">
    <property type="term" value="C:U2-type catalytic step 2 spliceosome"/>
    <property type="evidence" value="ECO:0007669"/>
    <property type="project" value="TreeGrafter"/>
</dbReference>
<evidence type="ECO:0008006" key="11">
    <source>
        <dbReference type="Google" id="ProtNLM"/>
    </source>
</evidence>
<keyword evidence="3" id="KW-0507">mRNA processing</keyword>
<dbReference type="PRINTS" id="PR00315">
    <property type="entry name" value="ELONGATNFCT"/>
</dbReference>
<dbReference type="Pfam" id="PF03764">
    <property type="entry name" value="EFG_IV"/>
    <property type="match status" value="1"/>
</dbReference>
<dbReference type="GO" id="GO:0005525">
    <property type="term" value="F:GTP binding"/>
    <property type="evidence" value="ECO:0007669"/>
    <property type="project" value="UniProtKB-KW"/>
</dbReference>
<dbReference type="SUPFAM" id="SSF54980">
    <property type="entry name" value="EF-G C-terminal domain-like"/>
    <property type="match status" value="2"/>
</dbReference>
<dbReference type="Pfam" id="PF03144">
    <property type="entry name" value="GTP_EFTU_D2"/>
    <property type="match status" value="1"/>
</dbReference>
<dbReference type="SMART" id="SM00838">
    <property type="entry name" value="EFG_C"/>
    <property type="match status" value="1"/>
</dbReference>
<feature type="domain" description="Translation elongation factor EFG/EF2" evidence="9">
    <location>
        <begin position="701"/>
        <end position="830"/>
    </location>
</feature>
<dbReference type="Gene3D" id="3.90.1430.10">
    <property type="entry name" value="Yeast translation eEF2 (G' domain)"/>
    <property type="match status" value="1"/>
</dbReference>
<accession>A0A7S3NFY3</accession>
<proteinExistence type="predicted"/>
<reference evidence="10" key="1">
    <citation type="submission" date="2021-01" db="EMBL/GenBank/DDBJ databases">
        <authorList>
            <person name="Corre E."/>
            <person name="Pelletier E."/>
            <person name="Niang G."/>
            <person name="Scheremetjew M."/>
            <person name="Finn R."/>
            <person name="Kale V."/>
            <person name="Holt S."/>
            <person name="Cochrane G."/>
            <person name="Meng A."/>
            <person name="Brown T."/>
            <person name="Cohen L."/>
        </authorList>
    </citation>
    <scope>NUCLEOTIDE SEQUENCE</scope>
    <source>
        <strain evidence="10">CCMP1510</strain>
    </source>
</reference>
<dbReference type="InterPro" id="IPR000795">
    <property type="entry name" value="T_Tr_GTP-bd_dom"/>
</dbReference>
<evidence type="ECO:0000256" key="6">
    <source>
        <dbReference type="ARBA" id="ARBA00023187"/>
    </source>
</evidence>
<dbReference type="Gene3D" id="3.30.70.870">
    <property type="entry name" value="Elongation Factor G (Translational Gtpase), domain 3"/>
    <property type="match status" value="1"/>
</dbReference>
<dbReference type="FunFam" id="3.30.70.870:FF:000002">
    <property type="entry name" value="Translation elongation factor 2"/>
    <property type="match status" value="1"/>
</dbReference>
<dbReference type="GO" id="GO:0009507">
    <property type="term" value="C:chloroplast"/>
    <property type="evidence" value="ECO:0007669"/>
    <property type="project" value="UniProtKB-SubCell"/>
</dbReference>
<dbReference type="PANTHER" id="PTHR42908">
    <property type="entry name" value="TRANSLATION ELONGATION FACTOR-RELATED"/>
    <property type="match status" value="1"/>
</dbReference>
<sequence>METDVDEGQQQIVLHEEKRYYPSAEEVYPGAVTVVLDEDAQPLEEPLLKPNRVRIFSHLEKTVPRKSYSTQFMIGLMEQPDLIRNISIVGSLHSGKTLFMDCLVEACHEAPRSEKKNQTEIPIEVKYCDTRHDEHERELSIKSSPLCVVIPDLRGKHWLINAVDCPGHVNFFDEASVCVAACDGCVLVVDALEGLNRAGEHCIQRALNSRVALTLVLNKIDRLILELKLPPVDAYFKLCHVLEEVNAAIEDAWAKVPHRYDSNDCVEPPLLDPRNFNVAFASGLHGWCFTLESLALIYLDHAKYQRGSNKKMSTKGIEASAKDLGRRLWGDLYFDDRTRRFMSKPPQREQMEEESSDPRRSFVQFALEPLYKVYAQVLGEEPETLKRSLRELDVHLTQNELRLDPKPLLKVAMTKFFKQRTAASFAQLVSRHSPSPRSHAKHKLAHYAGDMSDEYAKATLECDPNAPLLIHVVKLYSTADASNFMALGRVYAGTVHSGQQVDVLGETYSSEDPEDARTCVVTNIAAPHGRHATELQSAGPGNLVLLSGLDDGITKTATIVDAPLYRRVEPAVFRCPRRAICELAVLKLAVEPLNPAELPKMTDGLRKIAKSYPAASTKVEASGEHVILGTGELYLDCIMRDLREMYSQIEIKVADPVVSFCETVSETSSLKCFSETPNKRNKLSLIAEPLDQGMAEALDAGAIDPNWSSKQLGNYVQNNYKWDLLAARSIWAFGPDPLDSRTTGSLSSNILLDDTLPSEVDKNLLCFAKDAIVQGFQWSCREGPLCDEPMRNCKFKILDAAIADQPLHRGSGQIIPTSRRVCYSAFLMAAPRLMEPILAVEVQCPADCVSAVYPVLARRRGHVVHDSPKPGAPFYTVHAFLPAIDSFGFETDLRAYTSGQAMCTQTFDHWAICPGDPLDRSIILHPLEPSPPPHLAREFMVKTRRRKGLSEDTSIAKYFDDPLLRELASQEAASSSMHIIDEGD</sequence>
<dbReference type="GO" id="GO:0005829">
    <property type="term" value="C:cytosol"/>
    <property type="evidence" value="ECO:0007669"/>
    <property type="project" value="TreeGrafter"/>
</dbReference>
<name>A0A7S3NFY3_9STRA</name>
<feature type="domain" description="Elongation factor EFG" evidence="8">
    <location>
        <begin position="832"/>
        <end position="921"/>
    </location>
</feature>
<dbReference type="PANTHER" id="PTHR42908:SF6">
    <property type="entry name" value="116 KDA U5 SMALL NUCLEAR RIBONUCLEOPROTEIN COMPONENT"/>
    <property type="match status" value="1"/>
</dbReference>
<dbReference type="SUPFAM" id="SSF50447">
    <property type="entry name" value="Translation proteins"/>
    <property type="match status" value="1"/>
</dbReference>
<gene>
    <name evidence="10" type="ORF">ALAG00032_LOCUS5825</name>
</gene>
<dbReference type="CDD" id="cd04098">
    <property type="entry name" value="eEF2_C_snRNP"/>
    <property type="match status" value="1"/>
</dbReference>
<keyword evidence="4" id="KW-0547">Nucleotide-binding</keyword>
<dbReference type="InterPro" id="IPR031950">
    <property type="entry name" value="EFTUD2_N"/>
</dbReference>
<dbReference type="InterPro" id="IPR014721">
    <property type="entry name" value="Ribsml_uS5_D2-typ_fold_subgr"/>
</dbReference>
<dbReference type="Gene3D" id="3.40.50.300">
    <property type="entry name" value="P-loop containing nucleotide triphosphate hydrolases"/>
    <property type="match status" value="1"/>
</dbReference>
<dbReference type="GO" id="GO:0046540">
    <property type="term" value="C:U4/U6 x U5 tri-snRNP complex"/>
    <property type="evidence" value="ECO:0007669"/>
    <property type="project" value="TreeGrafter"/>
</dbReference>
<dbReference type="InterPro" id="IPR000640">
    <property type="entry name" value="EFG_V-like"/>
</dbReference>
<dbReference type="InterPro" id="IPR009000">
    <property type="entry name" value="Transl_B-barrel_sf"/>
</dbReference>
<organism evidence="10">
    <name type="scientific">Aureoumbra lagunensis</name>
    <dbReference type="NCBI Taxonomy" id="44058"/>
    <lineage>
        <taxon>Eukaryota</taxon>
        <taxon>Sar</taxon>
        <taxon>Stramenopiles</taxon>
        <taxon>Ochrophyta</taxon>
        <taxon>Pelagophyceae</taxon>
        <taxon>Pelagomonadales</taxon>
        <taxon>Aureoumbra</taxon>
    </lineage>
</organism>
<dbReference type="InterPro" id="IPR027417">
    <property type="entry name" value="P-loop_NTPase"/>
</dbReference>
<keyword evidence="6" id="KW-0508">mRNA splicing</keyword>